<sequence>MAVRRNLHMANAAPPKGRLPKTGDRDLMLMAIDLARKCRSEPGKISPKVGAIVARDGRVLGEAFRGELAPGEHAEFTLLEGKLADRTLAGATLFTTLEPCTSRNDPKIACADRIVERRIKRVVIGVLDPNDRIRGRGELRLRAAGVEIARFDPDLMPEIEELNRDFAREHPTGVRRRRTKAETTDPVMPGELGPNGHRIGYTNGGDKVEWIPDDENPGKEWPLLLRRNDESILKAYNEFWDKVWWNRHQVWLEKIRSGEEPLTEAQKPILKKARQAARRIEKRYGRKNLGWSDFEWGLLSGRMSALAWVMGAEWDESLDT</sequence>
<reference evidence="3 4" key="1">
    <citation type="journal article" date="2021" name="bioRxiv">
        <title>Unraveling nitrogen, sulfur and carbon metabolic pathways and microbial community transcriptional responses to substrate deprivation and toxicity stresses in a bioreactor mimicking anoxic brackish coastal sediment conditions.</title>
        <authorList>
            <person name="Martins P.D."/>
            <person name="Echeveste M.J."/>
            <person name="Arshad A."/>
            <person name="Kurth J."/>
            <person name="Ouboter H."/>
            <person name="Jetten M.S.M."/>
            <person name="Welte C.U."/>
        </authorList>
    </citation>
    <scope>NUCLEOTIDE SEQUENCE [LARGE SCALE GENOMIC DNA]</scope>
    <source>
        <strain evidence="3">MAG_38</strain>
    </source>
</reference>
<dbReference type="EMBL" id="JAIOIU010000129">
    <property type="protein sequence ID" value="MBZ0160500.1"/>
    <property type="molecule type" value="Genomic_DNA"/>
</dbReference>
<accession>A0AAJ1EJY7</accession>
<dbReference type="AlphaFoldDB" id="A0AAJ1EJY7"/>
<evidence type="ECO:0000313" key="3">
    <source>
        <dbReference type="EMBL" id="MBZ0160500.1"/>
    </source>
</evidence>
<evidence type="ECO:0000259" key="2">
    <source>
        <dbReference type="PROSITE" id="PS51747"/>
    </source>
</evidence>
<dbReference type="InterPro" id="IPR016193">
    <property type="entry name" value="Cytidine_deaminase-like"/>
</dbReference>
<proteinExistence type="predicted"/>
<evidence type="ECO:0000256" key="1">
    <source>
        <dbReference type="SAM" id="MobiDB-lite"/>
    </source>
</evidence>
<comment type="caution">
    <text evidence="3">The sequence shown here is derived from an EMBL/GenBank/DDBJ whole genome shotgun (WGS) entry which is preliminary data.</text>
</comment>
<dbReference type="PROSITE" id="PS51747">
    <property type="entry name" value="CYT_DCMP_DEAMINASES_2"/>
    <property type="match status" value="1"/>
</dbReference>
<feature type="region of interest" description="Disordered" evidence="1">
    <location>
        <begin position="170"/>
        <end position="198"/>
    </location>
</feature>
<feature type="domain" description="CMP/dCMP-type deaminase" evidence="2">
    <location>
        <begin position="22"/>
        <end position="147"/>
    </location>
</feature>
<dbReference type="Proteomes" id="UP001197609">
    <property type="component" value="Unassembled WGS sequence"/>
</dbReference>
<dbReference type="Pfam" id="PF00383">
    <property type="entry name" value="dCMP_cyt_deam_1"/>
    <property type="match status" value="1"/>
</dbReference>
<organism evidence="3 4">
    <name type="scientific">Candidatus Methylomirabilis tolerans</name>
    <dbReference type="NCBI Taxonomy" id="3123416"/>
    <lineage>
        <taxon>Bacteria</taxon>
        <taxon>Candidatus Methylomirabilota</taxon>
        <taxon>Candidatus Methylomirabilia</taxon>
        <taxon>Candidatus Methylomirabilales</taxon>
        <taxon>Candidatus Methylomirabilaceae</taxon>
        <taxon>Candidatus Methylomirabilis</taxon>
    </lineage>
</organism>
<protein>
    <recommendedName>
        <fullName evidence="2">CMP/dCMP-type deaminase domain-containing protein</fullName>
    </recommendedName>
</protein>
<evidence type="ECO:0000313" key="4">
    <source>
        <dbReference type="Proteomes" id="UP001197609"/>
    </source>
</evidence>
<dbReference type="Gene3D" id="3.40.140.10">
    <property type="entry name" value="Cytidine Deaminase, domain 2"/>
    <property type="match status" value="1"/>
</dbReference>
<name>A0AAJ1EJY7_9BACT</name>
<dbReference type="GO" id="GO:0003824">
    <property type="term" value="F:catalytic activity"/>
    <property type="evidence" value="ECO:0007669"/>
    <property type="project" value="InterPro"/>
</dbReference>
<feature type="region of interest" description="Disordered" evidence="1">
    <location>
        <begin position="1"/>
        <end position="23"/>
    </location>
</feature>
<gene>
    <name evidence="3" type="ORF">K8G79_10265</name>
</gene>
<dbReference type="InterPro" id="IPR002125">
    <property type="entry name" value="CMP_dCMP_dom"/>
</dbReference>
<dbReference type="SUPFAM" id="SSF53927">
    <property type="entry name" value="Cytidine deaminase-like"/>
    <property type="match status" value="1"/>
</dbReference>